<feature type="binding site" evidence="2">
    <location>
        <position position="13"/>
    </location>
    <ligand>
        <name>Mg(2+)</name>
        <dbReference type="ChEBI" id="CHEBI:18420"/>
    </ligand>
</feature>
<dbReference type="AlphaFoldDB" id="A0A927CGE0"/>
<dbReference type="InterPro" id="IPR050155">
    <property type="entry name" value="HAD-like_hydrolase_sf"/>
</dbReference>
<accession>A0A927CGE0</accession>
<dbReference type="NCBIfam" id="TIGR01422">
    <property type="entry name" value="phosphonatase"/>
    <property type="match status" value="1"/>
</dbReference>
<name>A0A927CGE0_9BACL</name>
<dbReference type="PANTHER" id="PTHR43434:SF19">
    <property type="entry name" value="PHOSPHONOACETALDEHYDE HYDROLASE"/>
    <property type="match status" value="1"/>
</dbReference>
<dbReference type="Pfam" id="PF00702">
    <property type="entry name" value="Hydrolase"/>
    <property type="match status" value="1"/>
</dbReference>
<dbReference type="GO" id="GO:0005829">
    <property type="term" value="C:cytosol"/>
    <property type="evidence" value="ECO:0007669"/>
    <property type="project" value="TreeGrafter"/>
</dbReference>
<dbReference type="EC" id="3.11.1.1" evidence="2"/>
<dbReference type="EMBL" id="JACXJA010000060">
    <property type="protein sequence ID" value="MBD2866487.1"/>
    <property type="molecule type" value="Genomic_DNA"/>
</dbReference>
<keyword evidence="2 3" id="KW-0378">Hydrolase</keyword>
<dbReference type="GO" id="GO:0000287">
    <property type="term" value="F:magnesium ion binding"/>
    <property type="evidence" value="ECO:0007669"/>
    <property type="project" value="UniProtKB-UniRule"/>
</dbReference>
<dbReference type="SFLD" id="SFLDG01129">
    <property type="entry name" value="C1.5:_HAD__Beta-PGM__Phosphata"/>
    <property type="match status" value="1"/>
</dbReference>
<dbReference type="InterPro" id="IPR023198">
    <property type="entry name" value="PGP-like_dom2"/>
</dbReference>
<feature type="active site" description="Nucleophile" evidence="2">
    <location>
        <position position="11"/>
    </location>
</feature>
<dbReference type="PANTHER" id="PTHR43434">
    <property type="entry name" value="PHOSPHOGLYCOLATE PHOSPHATASE"/>
    <property type="match status" value="1"/>
</dbReference>
<dbReference type="GO" id="GO:0008967">
    <property type="term" value="F:phosphoglycolate phosphatase activity"/>
    <property type="evidence" value="ECO:0007669"/>
    <property type="project" value="TreeGrafter"/>
</dbReference>
<dbReference type="RefSeq" id="WP_190932105.1">
    <property type="nucleotide sequence ID" value="NZ_JACXJA010000060.1"/>
</dbReference>
<dbReference type="GO" id="GO:0050194">
    <property type="term" value="F:phosphonoacetaldehyde hydrolase activity"/>
    <property type="evidence" value="ECO:0007669"/>
    <property type="project" value="UniProtKB-UniRule"/>
</dbReference>
<keyword evidence="2" id="KW-0460">Magnesium</keyword>
<dbReference type="GO" id="GO:0006281">
    <property type="term" value="P:DNA repair"/>
    <property type="evidence" value="ECO:0007669"/>
    <property type="project" value="TreeGrafter"/>
</dbReference>
<comment type="function">
    <text evidence="2">Involved in phosphonate degradation.</text>
</comment>
<comment type="catalytic activity">
    <reaction evidence="2">
        <text>phosphonoacetaldehyde + H2O = acetaldehyde + phosphate + H(+)</text>
        <dbReference type="Rhea" id="RHEA:18905"/>
        <dbReference type="ChEBI" id="CHEBI:15343"/>
        <dbReference type="ChEBI" id="CHEBI:15377"/>
        <dbReference type="ChEBI" id="CHEBI:15378"/>
        <dbReference type="ChEBI" id="CHEBI:43474"/>
        <dbReference type="ChEBI" id="CHEBI:58383"/>
        <dbReference type="EC" id="3.11.1.1"/>
    </reaction>
</comment>
<dbReference type="Gene3D" id="1.10.150.240">
    <property type="entry name" value="Putative phosphatase, domain 2"/>
    <property type="match status" value="1"/>
</dbReference>
<dbReference type="InterPro" id="IPR006323">
    <property type="entry name" value="Phosphonoacetald_hydro"/>
</dbReference>
<feature type="binding site" evidence="2">
    <location>
        <position position="11"/>
    </location>
    <ligand>
        <name>Mg(2+)</name>
        <dbReference type="ChEBI" id="CHEBI:18420"/>
    </ligand>
</feature>
<keyword evidence="2" id="KW-0479">Metal-binding</keyword>
<feature type="active site" description="Schiff-base intermediate with substrate" evidence="2">
    <location>
        <position position="52"/>
    </location>
</feature>
<comment type="cofactor">
    <cofactor evidence="2">
        <name>Mg(2+)</name>
        <dbReference type="ChEBI" id="CHEBI:18420"/>
    </cofactor>
    <text evidence="2">Binds 1 Mg(2+) ion per subunit.</text>
</comment>
<keyword evidence="1 2" id="KW-0704">Schiff base</keyword>
<feature type="binding site" evidence="2">
    <location>
        <position position="185"/>
    </location>
    <ligand>
        <name>Mg(2+)</name>
        <dbReference type="ChEBI" id="CHEBI:18420"/>
    </ligand>
</feature>
<evidence type="ECO:0000256" key="1">
    <source>
        <dbReference type="ARBA" id="ARBA00023270"/>
    </source>
</evidence>
<dbReference type="InterPro" id="IPR023214">
    <property type="entry name" value="HAD_sf"/>
</dbReference>
<organism evidence="3 4">
    <name type="scientific">Paenibacillus oceani</name>
    <dbReference type="NCBI Taxonomy" id="2772510"/>
    <lineage>
        <taxon>Bacteria</taxon>
        <taxon>Bacillati</taxon>
        <taxon>Bacillota</taxon>
        <taxon>Bacilli</taxon>
        <taxon>Bacillales</taxon>
        <taxon>Paenibacillaceae</taxon>
        <taxon>Paenibacillus</taxon>
    </lineage>
</organism>
<reference evidence="3" key="1">
    <citation type="submission" date="2020-09" db="EMBL/GenBank/DDBJ databases">
        <title>A novel bacterium of genus Paenibacillus, isolated from South China Sea.</title>
        <authorList>
            <person name="Huang H."/>
            <person name="Mo K."/>
            <person name="Hu Y."/>
        </authorList>
    </citation>
    <scope>NUCLEOTIDE SEQUENCE</scope>
    <source>
        <strain evidence="3">IB182363</strain>
    </source>
</reference>
<keyword evidence="4" id="KW-1185">Reference proteome</keyword>
<dbReference type="SUPFAM" id="SSF56784">
    <property type="entry name" value="HAD-like"/>
    <property type="match status" value="1"/>
</dbReference>
<evidence type="ECO:0000256" key="2">
    <source>
        <dbReference type="HAMAP-Rule" id="MF_01375"/>
    </source>
</evidence>
<sequence>MTSKIRAVVLDWAGTVIDYGCFAPMEAFMNSFESAGVPIRVEEARAPMGLKKRDHIQALLSMERVKQAWIRQYGGEATLSDVERLYESFESLLMKSLANFTDPIPGVVETIARLRSSGIQIGSSTGYTKTMMQVVAPQAKSKGYEPDFRIASDEVKAARPYPYMIYRNMEELGVMSVRTVVKVGDTVADVLEGKHAGVWTVAVVKGSSELGLTQEEVRTMEPSELAIRMEEVRGRFEQAGADAVVDSIAELPDIVEKLNLRLKEEGLHA</sequence>
<dbReference type="CDD" id="cd02586">
    <property type="entry name" value="HAD_PHN"/>
    <property type="match status" value="1"/>
</dbReference>
<dbReference type="Gene3D" id="3.40.50.1000">
    <property type="entry name" value="HAD superfamily/HAD-like"/>
    <property type="match status" value="1"/>
</dbReference>
<proteinExistence type="inferred from homology"/>
<dbReference type="InterPro" id="IPR036412">
    <property type="entry name" value="HAD-like_sf"/>
</dbReference>
<dbReference type="HAMAP" id="MF_01375">
    <property type="entry name" value="PhnX"/>
    <property type="match status" value="1"/>
</dbReference>
<comment type="similarity">
    <text evidence="2">Belongs to the HAD-like hydrolase superfamily. PhnX family.</text>
</comment>
<dbReference type="SFLD" id="SFLDS00003">
    <property type="entry name" value="Haloacid_Dehalogenase"/>
    <property type="match status" value="1"/>
</dbReference>
<dbReference type="GO" id="GO:0019700">
    <property type="term" value="P:organic phosphonate catabolic process"/>
    <property type="evidence" value="ECO:0007669"/>
    <property type="project" value="InterPro"/>
</dbReference>
<comment type="subunit">
    <text evidence="2">Homodimer.</text>
</comment>
<gene>
    <name evidence="2" type="primary">phnX</name>
    <name evidence="3" type="ORF">IDH45_31405</name>
</gene>
<dbReference type="SFLD" id="SFLDG01135">
    <property type="entry name" value="C1.5.6:_HAD__Beta-PGM__Phospha"/>
    <property type="match status" value="1"/>
</dbReference>
<evidence type="ECO:0000313" key="4">
    <source>
        <dbReference type="Proteomes" id="UP000639396"/>
    </source>
</evidence>
<comment type="caution">
    <text evidence="3">The sequence shown here is derived from an EMBL/GenBank/DDBJ whole genome shotgun (WGS) entry which is preliminary data.</text>
</comment>
<protein>
    <recommendedName>
        <fullName evidence="2">Phosphonoacetaldehyde hydrolase</fullName>
        <shortName evidence="2">Phosphonatase</shortName>
        <ecNumber evidence="2">3.11.1.1</ecNumber>
    </recommendedName>
    <alternativeName>
        <fullName evidence="2">Phosphonoacetaldehyde phosphonohydrolase</fullName>
    </alternativeName>
</protein>
<evidence type="ECO:0000313" key="3">
    <source>
        <dbReference type="EMBL" id="MBD2866487.1"/>
    </source>
</evidence>
<dbReference type="Proteomes" id="UP000639396">
    <property type="component" value="Unassembled WGS sequence"/>
</dbReference>